<evidence type="ECO:0000256" key="10">
    <source>
        <dbReference type="RuleBase" id="RU362068"/>
    </source>
</evidence>
<feature type="domain" description="Ketopantoate reductase N-terminal" evidence="11">
    <location>
        <begin position="3"/>
        <end position="158"/>
    </location>
</feature>
<accession>A0A0B3Y3T5</accession>
<dbReference type="PANTHER" id="PTHR43765">
    <property type="entry name" value="2-DEHYDROPANTOATE 2-REDUCTASE-RELATED"/>
    <property type="match status" value="1"/>
</dbReference>
<comment type="pathway">
    <text evidence="1 10">Cofactor biosynthesis; (R)-pantothenate biosynthesis; (R)-pantoate from 3-methyl-2-oxobutanoate: step 2/2.</text>
</comment>
<keyword evidence="14" id="KW-1185">Reference proteome</keyword>
<evidence type="ECO:0000256" key="4">
    <source>
        <dbReference type="ARBA" id="ARBA00019465"/>
    </source>
</evidence>
<evidence type="ECO:0000256" key="9">
    <source>
        <dbReference type="ARBA" id="ARBA00048793"/>
    </source>
</evidence>
<keyword evidence="5 10" id="KW-0566">Pantothenate biosynthesis</keyword>
<dbReference type="EMBL" id="JWLW01000004">
    <property type="protein sequence ID" value="KHT56766.1"/>
    <property type="molecule type" value="Genomic_DNA"/>
</dbReference>
<dbReference type="InterPro" id="IPR008927">
    <property type="entry name" value="6-PGluconate_DH-like_C_sf"/>
</dbReference>
<comment type="catalytic activity">
    <reaction evidence="9 10">
        <text>(R)-pantoate + NADP(+) = 2-dehydropantoate + NADPH + H(+)</text>
        <dbReference type="Rhea" id="RHEA:16233"/>
        <dbReference type="ChEBI" id="CHEBI:11561"/>
        <dbReference type="ChEBI" id="CHEBI:15378"/>
        <dbReference type="ChEBI" id="CHEBI:15980"/>
        <dbReference type="ChEBI" id="CHEBI:57783"/>
        <dbReference type="ChEBI" id="CHEBI:58349"/>
        <dbReference type="EC" id="1.1.1.169"/>
    </reaction>
</comment>
<dbReference type="NCBIfam" id="TIGR00745">
    <property type="entry name" value="apbA_panE"/>
    <property type="match status" value="1"/>
</dbReference>
<evidence type="ECO:0000256" key="2">
    <source>
        <dbReference type="ARBA" id="ARBA00007870"/>
    </source>
</evidence>
<evidence type="ECO:0000313" key="13">
    <source>
        <dbReference type="EMBL" id="KHT56766.1"/>
    </source>
</evidence>
<dbReference type="GO" id="GO:0050661">
    <property type="term" value="F:NADP binding"/>
    <property type="evidence" value="ECO:0007669"/>
    <property type="project" value="TreeGrafter"/>
</dbReference>
<evidence type="ECO:0000256" key="5">
    <source>
        <dbReference type="ARBA" id="ARBA00022655"/>
    </source>
</evidence>
<comment type="function">
    <text evidence="10">Catalyzes the NADPH-dependent reduction of ketopantoate into pantoic acid.</text>
</comment>
<dbReference type="InterPro" id="IPR013752">
    <property type="entry name" value="KPA_reductase"/>
</dbReference>
<evidence type="ECO:0000256" key="3">
    <source>
        <dbReference type="ARBA" id="ARBA00013014"/>
    </source>
</evidence>
<dbReference type="Pfam" id="PF02558">
    <property type="entry name" value="ApbA"/>
    <property type="match status" value="1"/>
</dbReference>
<evidence type="ECO:0000259" key="12">
    <source>
        <dbReference type="Pfam" id="PF08546"/>
    </source>
</evidence>
<dbReference type="InterPro" id="IPR013332">
    <property type="entry name" value="KPR_N"/>
</dbReference>
<sequence>MKIAVLGAGSIGCYVAGCLLASDPTLSAANALTLIGRQRLYDDITANGLKVTDWQGREQLTKPEHIAFSIENDSLVDADVILLCVKSQDTEQAAAIINQHAKQSAVVVSLQNGVGNAHLLRQHIKQCVIAGMVPFNVFYKGNGHFHCGTEGNIALEDPNNQCSDIIKALNNASLPVTVYNDMKAVQYGKLIMNLNNAVNALSGIPLKSQLGDRQYRLVVAKVLSEALAVLKAEGITPARTGKVIPKLMPKIMKLPNFLFNVVASSTLKIDPEARSSMFEDLALRRRTEIDYLNGEIVRLGEKNHIATPVNKHIVNLIKQHEVAQKGSPHLPANALLFK</sequence>
<evidence type="ECO:0000259" key="11">
    <source>
        <dbReference type="Pfam" id="PF02558"/>
    </source>
</evidence>
<comment type="caution">
    <text evidence="13">The sequence shown here is derived from an EMBL/GenBank/DDBJ whole genome shotgun (WGS) entry which is preliminary data.</text>
</comment>
<dbReference type="InterPro" id="IPR050838">
    <property type="entry name" value="Ketopantoate_reductase"/>
</dbReference>
<comment type="similarity">
    <text evidence="2 10">Belongs to the ketopantoate reductase family.</text>
</comment>
<dbReference type="UniPathway" id="UPA00028">
    <property type="reaction ID" value="UER00004"/>
</dbReference>
<feature type="domain" description="Ketopantoate reductase C-terminal" evidence="12">
    <location>
        <begin position="181"/>
        <end position="321"/>
    </location>
</feature>
<dbReference type="GO" id="GO:0005737">
    <property type="term" value="C:cytoplasm"/>
    <property type="evidence" value="ECO:0007669"/>
    <property type="project" value="TreeGrafter"/>
</dbReference>
<evidence type="ECO:0000256" key="6">
    <source>
        <dbReference type="ARBA" id="ARBA00022857"/>
    </source>
</evidence>
<keyword evidence="7 10" id="KW-0560">Oxidoreductase</keyword>
<name>A0A0B3Y3T5_9ALTE</name>
<organism evidence="13 14">
    <name type="scientific">Alteromonas marina</name>
    <dbReference type="NCBI Taxonomy" id="203795"/>
    <lineage>
        <taxon>Bacteria</taxon>
        <taxon>Pseudomonadati</taxon>
        <taxon>Pseudomonadota</taxon>
        <taxon>Gammaproteobacteria</taxon>
        <taxon>Alteromonadales</taxon>
        <taxon>Alteromonadaceae</taxon>
        <taxon>Alteromonas/Salinimonas group</taxon>
        <taxon>Alteromonas</taxon>
    </lineage>
</organism>
<reference evidence="13 14" key="1">
    <citation type="submission" date="2014-12" db="EMBL/GenBank/DDBJ databases">
        <title>Genome sequencing of Alteromonas marina AD001.</title>
        <authorList>
            <person name="Adrian T.G.S."/>
            <person name="Chan K.G."/>
        </authorList>
    </citation>
    <scope>NUCLEOTIDE SEQUENCE [LARGE SCALE GENOMIC DNA]</scope>
    <source>
        <strain evidence="13 14">AD001</strain>
    </source>
</reference>
<dbReference type="RefSeq" id="WP_039216786.1">
    <property type="nucleotide sequence ID" value="NZ_JWLW01000004.1"/>
</dbReference>
<dbReference type="Pfam" id="PF08546">
    <property type="entry name" value="ApbA_C"/>
    <property type="match status" value="1"/>
</dbReference>
<keyword evidence="6 10" id="KW-0521">NADP</keyword>
<dbReference type="InterPro" id="IPR003710">
    <property type="entry name" value="ApbA"/>
</dbReference>
<dbReference type="InterPro" id="IPR036291">
    <property type="entry name" value="NAD(P)-bd_dom_sf"/>
</dbReference>
<dbReference type="Gene3D" id="1.10.1040.10">
    <property type="entry name" value="N-(1-d-carboxylethyl)-l-norvaline Dehydrogenase, domain 2"/>
    <property type="match status" value="1"/>
</dbReference>
<gene>
    <name evidence="13" type="ORF">RJ41_03055</name>
</gene>
<dbReference type="EC" id="1.1.1.169" evidence="3 10"/>
<evidence type="ECO:0000313" key="14">
    <source>
        <dbReference type="Proteomes" id="UP000031197"/>
    </source>
</evidence>
<dbReference type="SUPFAM" id="SSF51735">
    <property type="entry name" value="NAD(P)-binding Rossmann-fold domains"/>
    <property type="match status" value="1"/>
</dbReference>
<dbReference type="AlphaFoldDB" id="A0A0B3Y3T5"/>
<dbReference type="OrthoDB" id="6530772at2"/>
<dbReference type="InterPro" id="IPR013328">
    <property type="entry name" value="6PGD_dom2"/>
</dbReference>
<dbReference type="Gene3D" id="3.40.50.720">
    <property type="entry name" value="NAD(P)-binding Rossmann-like Domain"/>
    <property type="match status" value="1"/>
</dbReference>
<protein>
    <recommendedName>
        <fullName evidence="4 10">2-dehydropantoate 2-reductase</fullName>
        <ecNumber evidence="3 10">1.1.1.169</ecNumber>
    </recommendedName>
    <alternativeName>
        <fullName evidence="8 10">Ketopantoate reductase</fullName>
    </alternativeName>
</protein>
<dbReference type="NCBIfam" id="NF006083">
    <property type="entry name" value="PRK08229.1"/>
    <property type="match status" value="1"/>
</dbReference>
<evidence type="ECO:0000256" key="7">
    <source>
        <dbReference type="ARBA" id="ARBA00023002"/>
    </source>
</evidence>
<evidence type="ECO:0000256" key="8">
    <source>
        <dbReference type="ARBA" id="ARBA00032024"/>
    </source>
</evidence>
<dbReference type="GO" id="GO:0008677">
    <property type="term" value="F:2-dehydropantoate 2-reductase activity"/>
    <property type="evidence" value="ECO:0007669"/>
    <property type="project" value="UniProtKB-EC"/>
</dbReference>
<dbReference type="GO" id="GO:0015940">
    <property type="term" value="P:pantothenate biosynthetic process"/>
    <property type="evidence" value="ECO:0007669"/>
    <property type="project" value="UniProtKB-UniPathway"/>
</dbReference>
<proteinExistence type="inferred from homology"/>
<evidence type="ECO:0000256" key="1">
    <source>
        <dbReference type="ARBA" id="ARBA00004994"/>
    </source>
</evidence>
<dbReference type="PANTHER" id="PTHR43765:SF2">
    <property type="entry name" value="2-DEHYDROPANTOATE 2-REDUCTASE"/>
    <property type="match status" value="1"/>
</dbReference>
<dbReference type="Proteomes" id="UP000031197">
    <property type="component" value="Unassembled WGS sequence"/>
</dbReference>
<dbReference type="SUPFAM" id="SSF48179">
    <property type="entry name" value="6-phosphogluconate dehydrogenase C-terminal domain-like"/>
    <property type="match status" value="1"/>
</dbReference>